<keyword evidence="4" id="KW-0812">Transmembrane</keyword>
<evidence type="ECO:0000259" key="5">
    <source>
        <dbReference type="Pfam" id="PF00535"/>
    </source>
</evidence>
<evidence type="ECO:0000256" key="3">
    <source>
        <dbReference type="ARBA" id="ARBA00022679"/>
    </source>
</evidence>
<keyword evidence="2" id="KW-0328">Glycosyltransferase</keyword>
<keyword evidence="4" id="KW-0472">Membrane</keyword>
<dbReference type="PANTHER" id="PTHR43179:SF12">
    <property type="entry name" value="GALACTOFURANOSYLTRANSFERASE GLFT2"/>
    <property type="match status" value="1"/>
</dbReference>
<accession>A0A1M5GS82</accession>
<dbReference type="AlphaFoldDB" id="A0A1M5GS82"/>
<protein>
    <submittedName>
        <fullName evidence="6">Glycosyltransferase, GT2 family</fullName>
    </submittedName>
</protein>
<organism evidence="6 7">
    <name type="scientific">Flavobacterium segetis</name>
    <dbReference type="NCBI Taxonomy" id="271157"/>
    <lineage>
        <taxon>Bacteria</taxon>
        <taxon>Pseudomonadati</taxon>
        <taxon>Bacteroidota</taxon>
        <taxon>Flavobacteriia</taxon>
        <taxon>Flavobacteriales</taxon>
        <taxon>Flavobacteriaceae</taxon>
        <taxon>Flavobacterium</taxon>
    </lineage>
</organism>
<evidence type="ECO:0000313" key="7">
    <source>
        <dbReference type="Proteomes" id="UP000184036"/>
    </source>
</evidence>
<dbReference type="SUPFAM" id="SSF53448">
    <property type="entry name" value="Nucleotide-diphospho-sugar transferases"/>
    <property type="match status" value="1"/>
</dbReference>
<proteinExistence type="inferred from homology"/>
<evidence type="ECO:0000313" key="6">
    <source>
        <dbReference type="EMBL" id="SHG06640.1"/>
    </source>
</evidence>
<dbReference type="STRING" id="271157.SAMN05444396_104128"/>
<name>A0A1M5GS82_9FLAO</name>
<gene>
    <name evidence="6" type="ORF">SAMN05444396_104128</name>
</gene>
<dbReference type="GO" id="GO:0016757">
    <property type="term" value="F:glycosyltransferase activity"/>
    <property type="evidence" value="ECO:0007669"/>
    <property type="project" value="UniProtKB-KW"/>
</dbReference>
<evidence type="ECO:0000256" key="1">
    <source>
        <dbReference type="ARBA" id="ARBA00006739"/>
    </source>
</evidence>
<feature type="domain" description="Glycosyltransferase 2-like" evidence="5">
    <location>
        <begin position="240"/>
        <end position="352"/>
    </location>
</feature>
<reference evidence="7" key="1">
    <citation type="submission" date="2016-11" db="EMBL/GenBank/DDBJ databases">
        <authorList>
            <person name="Varghese N."/>
            <person name="Submissions S."/>
        </authorList>
    </citation>
    <scope>NUCLEOTIDE SEQUENCE [LARGE SCALE GENOMIC DNA]</scope>
    <source>
        <strain evidence="7">DSM 19741</strain>
    </source>
</reference>
<dbReference type="Gene3D" id="3.90.550.10">
    <property type="entry name" value="Spore Coat Polysaccharide Biosynthesis Protein SpsA, Chain A"/>
    <property type="match status" value="1"/>
</dbReference>
<dbReference type="InterPro" id="IPR001173">
    <property type="entry name" value="Glyco_trans_2-like"/>
</dbReference>
<comment type="similarity">
    <text evidence="1">Belongs to the glycosyltransferase 2 family.</text>
</comment>
<dbReference type="EMBL" id="FQWE01000004">
    <property type="protein sequence ID" value="SHG06640.1"/>
    <property type="molecule type" value="Genomic_DNA"/>
</dbReference>
<evidence type="ECO:0000256" key="2">
    <source>
        <dbReference type="ARBA" id="ARBA00022676"/>
    </source>
</evidence>
<dbReference type="Pfam" id="PF00535">
    <property type="entry name" value="Glycos_transf_2"/>
    <property type="match status" value="1"/>
</dbReference>
<dbReference type="InterPro" id="IPR029044">
    <property type="entry name" value="Nucleotide-diphossugar_trans"/>
</dbReference>
<dbReference type="OrthoDB" id="1326385at2"/>
<keyword evidence="3 6" id="KW-0808">Transferase</keyword>
<feature type="transmembrane region" description="Helical" evidence="4">
    <location>
        <begin position="185"/>
        <end position="211"/>
    </location>
</feature>
<keyword evidence="7" id="KW-1185">Reference proteome</keyword>
<dbReference type="CDD" id="cd00761">
    <property type="entry name" value="Glyco_tranf_GTA_type"/>
    <property type="match status" value="1"/>
</dbReference>
<keyword evidence="4" id="KW-1133">Transmembrane helix</keyword>
<dbReference type="Proteomes" id="UP000184036">
    <property type="component" value="Unassembled WGS sequence"/>
</dbReference>
<dbReference type="RefSeq" id="WP_072990096.1">
    <property type="nucleotide sequence ID" value="NZ_FQWE01000004.1"/>
</dbReference>
<evidence type="ECO:0000256" key="4">
    <source>
        <dbReference type="SAM" id="Phobius"/>
    </source>
</evidence>
<sequence>MIVVYHANSKVSAVVAADNQPILFDSKKTIADVFLVLAKQFPDTILVWCHLELKESLNLDEVTILLHHDKMMLSYASHNYISTEIGYVEESLFANPNKKVSFATWQMGSEVGAIHAKVIHVISDTIRPEKDFDYFLNSLAKLAMPLGLLCYSEPKLLKHQHHFSKNRTSFFTLFRFVKQHYKTRWVFLLFFNLILYEFKFPLFPLLFSFFFRKRNSKRIDLEHIKVKSHKIVTDKKTVDVIIPTIGRKNYLYDVLKDFSVQTHLPTKIIIVEQNPDPHSISNLEYIYTEKWPCKIQHFFIHQSGACNARNLALSQIQSEWIFFADDDIRISADFLQNSFQNSISYGTNVATFSCLQKEHKQIYKNVMQWGSFGSGCSLIKSELVLNIKFKTDFEFGYGEDSDFGMQLRNEGHDVLYLPHPEILHLKAPIGGFRTKPQLLWQDDRIQPKPSPTVMLFILSHNTQQQLLGYKTTLFFKYYRHQKIKNPIVYFFNFQKQWKQSIFWANQLKAKG</sequence>
<dbReference type="PANTHER" id="PTHR43179">
    <property type="entry name" value="RHAMNOSYLTRANSFERASE WBBL"/>
    <property type="match status" value="1"/>
</dbReference>